<reference evidence="1 2" key="1">
    <citation type="journal article" date="2010" name="J. Bacteriol.">
        <title>Genome sequence of the oligotrophic marine Gammaproteobacterium HTCC2143, isolated from the Oregon Coast.</title>
        <authorList>
            <person name="Oh H.M."/>
            <person name="Kang I."/>
            <person name="Ferriera S."/>
            <person name="Giovannoni S.J."/>
            <person name="Cho J.C."/>
        </authorList>
    </citation>
    <scope>NUCLEOTIDE SEQUENCE [LARGE SCALE GENOMIC DNA]</scope>
    <source>
        <strain evidence="1 2">HTCC2143</strain>
    </source>
</reference>
<dbReference type="EMBL" id="AAVT01000007">
    <property type="protein sequence ID" value="EAW30648.1"/>
    <property type="molecule type" value="Genomic_DNA"/>
</dbReference>
<dbReference type="AlphaFoldDB" id="A0YF53"/>
<gene>
    <name evidence="1" type="ORF">GP2143_00877</name>
</gene>
<name>A0YF53_9GAMM</name>
<proteinExistence type="predicted"/>
<evidence type="ECO:0000313" key="2">
    <source>
        <dbReference type="Proteomes" id="UP000004931"/>
    </source>
</evidence>
<protein>
    <submittedName>
        <fullName evidence="1">Uncharacterized protein</fullName>
    </submittedName>
</protein>
<organism evidence="1 2">
    <name type="scientific">marine gamma proteobacterium HTCC2143</name>
    <dbReference type="NCBI Taxonomy" id="247633"/>
    <lineage>
        <taxon>Bacteria</taxon>
        <taxon>Pseudomonadati</taxon>
        <taxon>Pseudomonadota</taxon>
        <taxon>Gammaproteobacteria</taxon>
        <taxon>Cellvibrionales</taxon>
        <taxon>Spongiibacteraceae</taxon>
        <taxon>BD1-7 clade</taxon>
    </lineage>
</organism>
<accession>A0YF53</accession>
<comment type="caution">
    <text evidence="1">The sequence shown here is derived from an EMBL/GenBank/DDBJ whole genome shotgun (WGS) entry which is preliminary data.</text>
</comment>
<dbReference type="Gene3D" id="3.40.630.30">
    <property type="match status" value="1"/>
</dbReference>
<evidence type="ECO:0000313" key="1">
    <source>
        <dbReference type="EMBL" id="EAW30648.1"/>
    </source>
</evidence>
<dbReference type="InterPro" id="IPR016181">
    <property type="entry name" value="Acyl_CoA_acyltransferase"/>
</dbReference>
<dbReference type="Proteomes" id="UP000004931">
    <property type="component" value="Unassembled WGS sequence"/>
</dbReference>
<dbReference type="SUPFAM" id="SSF55729">
    <property type="entry name" value="Acyl-CoA N-acyltransferases (Nat)"/>
    <property type="match status" value="2"/>
</dbReference>
<dbReference type="OrthoDB" id="5936345at2"/>
<sequence length="367" mass="42077">MTAIVPLPAPHKKNWRDWQHAQPPFQSPDPRFVLRLSSPEDFPEIYALVNSIFKINKSVAEYDWIYKNNPYGSALCHLVVEKASGNIVSTGARFPWPLARANQDMETIQWGDSATLPELQGQGLLSLRIKHTDSHPWYDQAITFGLPNQASRNADKKYNRPVSSQPAAFARKIVDWRSLLVRKGMPDYLAKLAAPVATFVNRPSRRKQGDLRVAPIYNFYQEHQTLSLDYSRSENFWCPHGAQWMNWRYFSHPSKKYLAHGVYDGDELQAFSVIRLDRDSAMLMELIAPNNHLSQILLDQVEYVAAESGAKSIDFYGGKNWRQWPALKQQGYFMRPSNLYPNVTSNHCPEALLPENWQLLPGDSDVF</sequence>
<keyword evidence="2" id="KW-1185">Reference proteome</keyword>